<dbReference type="Gene3D" id="3.30.420.10">
    <property type="entry name" value="Ribonuclease H-like superfamily/Ribonuclease H"/>
    <property type="match status" value="1"/>
</dbReference>
<gene>
    <name evidence="2" type="ORF">AVEN_127830_1</name>
</gene>
<dbReference type="OrthoDB" id="6436830at2759"/>
<dbReference type="GO" id="GO:0003676">
    <property type="term" value="F:nucleic acid binding"/>
    <property type="evidence" value="ECO:0007669"/>
    <property type="project" value="InterPro"/>
</dbReference>
<dbReference type="Proteomes" id="UP000499080">
    <property type="component" value="Unassembled WGS sequence"/>
</dbReference>
<protein>
    <recommendedName>
        <fullName evidence="1">RNase H type-1 domain-containing protein</fullName>
    </recommendedName>
</protein>
<dbReference type="AlphaFoldDB" id="A0A4Y1ZZ43"/>
<dbReference type="InterPro" id="IPR002156">
    <property type="entry name" value="RNaseH_domain"/>
</dbReference>
<proteinExistence type="predicted"/>
<comment type="caution">
    <text evidence="2">The sequence shown here is derived from an EMBL/GenBank/DDBJ whole genome shotgun (WGS) entry which is preliminary data.</text>
</comment>
<dbReference type="GO" id="GO:0004523">
    <property type="term" value="F:RNA-DNA hybrid ribonuclease activity"/>
    <property type="evidence" value="ECO:0007669"/>
    <property type="project" value="InterPro"/>
</dbReference>
<dbReference type="EMBL" id="BGPR01000002">
    <property type="protein sequence ID" value="GBL72557.1"/>
    <property type="molecule type" value="Genomic_DNA"/>
</dbReference>
<evidence type="ECO:0000313" key="2">
    <source>
        <dbReference type="EMBL" id="GBL72557.1"/>
    </source>
</evidence>
<sequence>MKTYFTDGNKINSKVGLAFVVYKDDQEVCVQQLRIHDECTVFQVELLCSNFAVKWVKENEAAFFRYVIFSDSLSSVFALLNIKNKERLVIKILAILRTLNENHMDIFFTHVKGHCRIFGNERDDFLANALNMPMNINVSNVIGKDSVIKSSCTSGKRSMLLHQKPAAHKSSSQWGNTDLKENSFFCSFKATQFLT</sequence>
<dbReference type="CDD" id="cd09276">
    <property type="entry name" value="Rnase_HI_RT_non_LTR"/>
    <property type="match status" value="1"/>
</dbReference>
<accession>A0A4Y1ZZ43</accession>
<dbReference type="SUPFAM" id="SSF53098">
    <property type="entry name" value="Ribonuclease H-like"/>
    <property type="match status" value="1"/>
</dbReference>
<evidence type="ECO:0000259" key="1">
    <source>
        <dbReference type="PROSITE" id="PS50879"/>
    </source>
</evidence>
<feature type="domain" description="RNase H type-1" evidence="1">
    <location>
        <begin position="1"/>
        <end position="132"/>
    </location>
</feature>
<name>A0A4Y1ZZ43_ARAVE</name>
<keyword evidence="3" id="KW-1185">Reference proteome</keyword>
<dbReference type="PROSITE" id="PS50879">
    <property type="entry name" value="RNASE_H_1"/>
    <property type="match status" value="1"/>
</dbReference>
<organism evidence="2 3">
    <name type="scientific">Araneus ventricosus</name>
    <name type="common">Orbweaver spider</name>
    <name type="synonym">Epeira ventricosa</name>
    <dbReference type="NCBI Taxonomy" id="182803"/>
    <lineage>
        <taxon>Eukaryota</taxon>
        <taxon>Metazoa</taxon>
        <taxon>Ecdysozoa</taxon>
        <taxon>Arthropoda</taxon>
        <taxon>Chelicerata</taxon>
        <taxon>Arachnida</taxon>
        <taxon>Araneae</taxon>
        <taxon>Araneomorphae</taxon>
        <taxon>Entelegynae</taxon>
        <taxon>Araneoidea</taxon>
        <taxon>Araneidae</taxon>
        <taxon>Araneus</taxon>
    </lineage>
</organism>
<reference evidence="2 3" key="1">
    <citation type="journal article" date="2019" name="Sci. Rep.">
        <title>Orb-weaving spider Araneus ventricosus genome elucidates the spidroin gene catalogue.</title>
        <authorList>
            <person name="Kono N."/>
            <person name="Nakamura H."/>
            <person name="Ohtoshi R."/>
            <person name="Moran D.A.P."/>
            <person name="Shinohara A."/>
            <person name="Yoshida Y."/>
            <person name="Fujiwara M."/>
            <person name="Mori M."/>
            <person name="Tomita M."/>
            <person name="Arakawa K."/>
        </authorList>
    </citation>
    <scope>NUCLEOTIDE SEQUENCE [LARGE SCALE GENOMIC DNA]</scope>
</reference>
<evidence type="ECO:0000313" key="3">
    <source>
        <dbReference type="Proteomes" id="UP000499080"/>
    </source>
</evidence>
<dbReference type="InterPro" id="IPR012337">
    <property type="entry name" value="RNaseH-like_sf"/>
</dbReference>
<dbReference type="InterPro" id="IPR036397">
    <property type="entry name" value="RNaseH_sf"/>
</dbReference>